<accession>A0A6G4ACA1</accession>
<dbReference type="InterPro" id="IPR043917">
    <property type="entry name" value="DUF5753"/>
</dbReference>
<evidence type="ECO:0000259" key="1">
    <source>
        <dbReference type="Pfam" id="PF19054"/>
    </source>
</evidence>
<organism evidence="2 3">
    <name type="scientific">Streptomyces rhizosphaericus</name>
    <dbReference type="NCBI Taxonomy" id="114699"/>
    <lineage>
        <taxon>Bacteria</taxon>
        <taxon>Bacillati</taxon>
        <taxon>Actinomycetota</taxon>
        <taxon>Actinomycetes</taxon>
        <taxon>Kitasatosporales</taxon>
        <taxon>Streptomycetaceae</taxon>
        <taxon>Streptomyces</taxon>
        <taxon>Streptomyces violaceusniger group</taxon>
    </lineage>
</organism>
<feature type="domain" description="DUF5753" evidence="1">
    <location>
        <begin position="116"/>
        <end position="304"/>
    </location>
</feature>
<evidence type="ECO:0000313" key="3">
    <source>
        <dbReference type="Proteomes" id="UP000476310"/>
    </source>
</evidence>
<reference evidence="2" key="1">
    <citation type="submission" date="2020-02" db="EMBL/GenBank/DDBJ databases">
        <title>A new Streptomyces sp. for controlling soil-borne diseases.</title>
        <authorList>
            <person name="Li X."/>
            <person name="Tian Y."/>
            <person name="Gao K."/>
        </authorList>
    </citation>
    <scope>NUCLEOTIDE SEQUENCE [LARGE SCALE GENOMIC DNA]</scope>
    <source>
        <strain evidence="2">0250</strain>
    </source>
</reference>
<dbReference type="CDD" id="cd00093">
    <property type="entry name" value="HTH_XRE"/>
    <property type="match status" value="1"/>
</dbReference>
<evidence type="ECO:0000313" key="2">
    <source>
        <dbReference type="EMBL" id="NEW71036.1"/>
    </source>
</evidence>
<gene>
    <name evidence="2" type="ORF">G4H13_11635</name>
</gene>
<dbReference type="EMBL" id="JAAIKT010000010">
    <property type="protein sequence ID" value="NEW71036.1"/>
    <property type="molecule type" value="Genomic_DNA"/>
</dbReference>
<dbReference type="Pfam" id="PF19054">
    <property type="entry name" value="DUF5753"/>
    <property type="match status" value="1"/>
</dbReference>
<proteinExistence type="predicted"/>
<name>A0A6G4ACA1_9ACTN</name>
<protein>
    <submittedName>
        <fullName evidence="2">Helix-turn-helix domain-containing protein</fullName>
    </submittedName>
</protein>
<dbReference type="RefSeq" id="WP_164426389.1">
    <property type="nucleotide sequence ID" value="NZ_JAAIKT010000010.1"/>
</dbReference>
<dbReference type="AlphaFoldDB" id="A0A6G4ACA1"/>
<dbReference type="Proteomes" id="UP000476310">
    <property type="component" value="Unassembled WGS sequence"/>
</dbReference>
<comment type="caution">
    <text evidence="2">The sequence shown here is derived from an EMBL/GenBank/DDBJ whole genome shotgun (WGS) entry which is preliminary data.</text>
</comment>
<keyword evidence="3" id="KW-1185">Reference proteome</keyword>
<dbReference type="InterPro" id="IPR001387">
    <property type="entry name" value="Cro/C1-type_HTH"/>
</dbReference>
<sequence length="316" mass="35856">MSGRILALVGRQGEPPPATPKAAEKLIGALLQYLRQERGMVQSEVVRAVPEVGSGPTLSRYENAVVKLKAEHVFALLRFYRAPEDCVREAEMLLQWPHERTWWSSFEDVANSTLMSLYALESTSKVVQVYQENNVPGMLQTAGYARALMADFARAQYDPETRRKYLAAIERRLEMRLRRQHLLDQPNAPMFRAVIAESVLDKELGGVPVMREQLRHLFTIAENKPNVHLRILPGSAMRQGSPLHPAITLCKPHEGTAGRAVYLEDKNVGGQLLTDSSQIETFMASMDDWWRHALSKAETMDRLQYYIDRLTDDTPQ</sequence>